<gene>
    <name evidence="2" type="ORF">FALBO_7163</name>
</gene>
<dbReference type="PANTHER" id="PTHR13887:SF41">
    <property type="entry name" value="THIOREDOXIN SUPERFAMILY PROTEIN"/>
    <property type="match status" value="1"/>
</dbReference>
<dbReference type="PANTHER" id="PTHR13887">
    <property type="entry name" value="GLUTATHIONE S-TRANSFERASE KAPPA"/>
    <property type="match status" value="1"/>
</dbReference>
<keyword evidence="2" id="KW-0413">Isomerase</keyword>
<organism evidence="2 3">
    <name type="scientific">Fusarium albosuccineum</name>
    <dbReference type="NCBI Taxonomy" id="1237068"/>
    <lineage>
        <taxon>Eukaryota</taxon>
        <taxon>Fungi</taxon>
        <taxon>Dikarya</taxon>
        <taxon>Ascomycota</taxon>
        <taxon>Pezizomycotina</taxon>
        <taxon>Sordariomycetes</taxon>
        <taxon>Hypocreomycetidae</taxon>
        <taxon>Hypocreales</taxon>
        <taxon>Nectriaceae</taxon>
        <taxon>Fusarium</taxon>
        <taxon>Fusarium decemcellulare species complex</taxon>
    </lineage>
</organism>
<name>A0A8H4LBT7_9HYPO</name>
<dbReference type="CDD" id="cd03024">
    <property type="entry name" value="DsbA_FrnE"/>
    <property type="match status" value="1"/>
</dbReference>
<evidence type="ECO:0000313" key="2">
    <source>
        <dbReference type="EMBL" id="KAF4465986.1"/>
    </source>
</evidence>
<dbReference type="Gene3D" id="3.40.30.10">
    <property type="entry name" value="Glutaredoxin"/>
    <property type="match status" value="1"/>
</dbReference>
<dbReference type="Proteomes" id="UP000554235">
    <property type="component" value="Unassembled WGS sequence"/>
</dbReference>
<accession>A0A8H4LBT7</accession>
<feature type="domain" description="DSBA-like thioredoxin" evidence="1">
    <location>
        <begin position="9"/>
        <end position="206"/>
    </location>
</feature>
<evidence type="ECO:0000313" key="3">
    <source>
        <dbReference type="Proteomes" id="UP000554235"/>
    </source>
</evidence>
<sequence length="223" mass="24595">MPTISITAISDPVCPWCYIGALRLSRAIALYRKTVSSSDTVTTTWHAYQLDPEAKTQPIVAKIASKFGEAKVPEVKTRLGGIARREGLQFNFDSTIGNTRDAHRLEKLAKKKDESGREDLQTRLVLEVMKMYFEEGGDITSVEELATAAERVGIDKDEARAWLKGDNGGGEVDGEVLEMQKKGVRGVPRYVINGKFNVNGAEEAGDILEQLVLAREEALREAQ</sequence>
<dbReference type="SUPFAM" id="SSF52833">
    <property type="entry name" value="Thioredoxin-like"/>
    <property type="match status" value="1"/>
</dbReference>
<dbReference type="EMBL" id="JAADYS010000948">
    <property type="protein sequence ID" value="KAF4465986.1"/>
    <property type="molecule type" value="Genomic_DNA"/>
</dbReference>
<keyword evidence="3" id="KW-1185">Reference proteome</keyword>
<dbReference type="Pfam" id="PF01323">
    <property type="entry name" value="DSBA"/>
    <property type="match status" value="1"/>
</dbReference>
<protein>
    <submittedName>
        <fullName evidence="2">Dithiol-disulfide isomerase involved in polyketide biosynthesis</fullName>
    </submittedName>
</protein>
<dbReference type="GO" id="GO:0016853">
    <property type="term" value="F:isomerase activity"/>
    <property type="evidence" value="ECO:0007669"/>
    <property type="project" value="UniProtKB-KW"/>
</dbReference>
<evidence type="ECO:0000259" key="1">
    <source>
        <dbReference type="Pfam" id="PF01323"/>
    </source>
</evidence>
<dbReference type="OrthoDB" id="1930760at2759"/>
<dbReference type="InterPro" id="IPR001853">
    <property type="entry name" value="DSBA-like_thioredoxin_dom"/>
</dbReference>
<dbReference type="InterPro" id="IPR036249">
    <property type="entry name" value="Thioredoxin-like_sf"/>
</dbReference>
<comment type="caution">
    <text evidence="2">The sequence shown here is derived from an EMBL/GenBank/DDBJ whole genome shotgun (WGS) entry which is preliminary data.</text>
</comment>
<dbReference type="GO" id="GO:0016491">
    <property type="term" value="F:oxidoreductase activity"/>
    <property type="evidence" value="ECO:0007669"/>
    <property type="project" value="InterPro"/>
</dbReference>
<proteinExistence type="predicted"/>
<reference evidence="2 3" key="1">
    <citation type="submission" date="2020-01" db="EMBL/GenBank/DDBJ databases">
        <title>Identification and distribution of gene clusters putatively required for synthesis of sphingolipid metabolism inhibitors in phylogenetically diverse species of the filamentous fungus Fusarium.</title>
        <authorList>
            <person name="Kim H.-S."/>
            <person name="Busman M."/>
            <person name="Brown D.W."/>
            <person name="Divon H."/>
            <person name="Uhlig S."/>
            <person name="Proctor R.H."/>
        </authorList>
    </citation>
    <scope>NUCLEOTIDE SEQUENCE [LARGE SCALE GENOMIC DNA]</scope>
    <source>
        <strain evidence="2 3">NRRL 20459</strain>
    </source>
</reference>
<dbReference type="AlphaFoldDB" id="A0A8H4LBT7"/>